<accession>K0PVF1</accession>
<protein>
    <recommendedName>
        <fullName evidence="1">Chromosomal replication initiator DnaA C-terminal domain-containing protein</fullName>
    </recommendedName>
</protein>
<organism evidence="2 3">
    <name type="scientific">Rhizobium mesoamericanum STM3625</name>
    <dbReference type="NCBI Taxonomy" id="1211777"/>
    <lineage>
        <taxon>Bacteria</taxon>
        <taxon>Pseudomonadati</taxon>
        <taxon>Pseudomonadota</taxon>
        <taxon>Alphaproteobacteria</taxon>
        <taxon>Hyphomicrobiales</taxon>
        <taxon>Rhizobiaceae</taxon>
        <taxon>Rhizobium/Agrobacterium group</taxon>
        <taxon>Rhizobium</taxon>
    </lineage>
</organism>
<dbReference type="InterPro" id="IPR013159">
    <property type="entry name" value="DnaA_C"/>
</dbReference>
<feature type="domain" description="Chromosomal replication initiator DnaA C-terminal" evidence="1">
    <location>
        <begin position="2"/>
        <end position="59"/>
    </location>
</feature>
<name>K0PVF1_9HYPH</name>
<dbReference type="Pfam" id="PF08299">
    <property type="entry name" value="Bac_DnaA_C"/>
    <property type="match status" value="1"/>
</dbReference>
<dbReference type="Gene3D" id="1.10.1750.10">
    <property type="match status" value="1"/>
</dbReference>
<dbReference type="InterPro" id="IPR010921">
    <property type="entry name" value="Trp_repressor/repl_initiator"/>
</dbReference>
<dbReference type="GO" id="GO:0006270">
    <property type="term" value="P:DNA replication initiation"/>
    <property type="evidence" value="ECO:0007669"/>
    <property type="project" value="InterPro"/>
</dbReference>
<gene>
    <name evidence="2" type="ORF">BN77_2285</name>
</gene>
<dbReference type="Proteomes" id="UP000009319">
    <property type="component" value="Unassembled WGS sequence"/>
</dbReference>
<dbReference type="GO" id="GO:0006275">
    <property type="term" value="P:regulation of DNA replication"/>
    <property type="evidence" value="ECO:0007669"/>
    <property type="project" value="InterPro"/>
</dbReference>
<evidence type="ECO:0000313" key="3">
    <source>
        <dbReference type="Proteomes" id="UP000009319"/>
    </source>
</evidence>
<evidence type="ECO:0000259" key="1">
    <source>
        <dbReference type="SMART" id="SM00760"/>
    </source>
</evidence>
<reference evidence="2 3" key="1">
    <citation type="journal article" date="2013" name="Genome Announc.">
        <title>Draft Genome Sequence of Rhizobium mesoamericanum STM3625, a Nitrogen-Fixing Symbiont of Mimosa pudica Isolated in French Guiana (South America).</title>
        <authorList>
            <person name="Moulin L."/>
            <person name="Mornico D."/>
            <person name="Melkonian R."/>
            <person name="Klonowska A."/>
        </authorList>
    </citation>
    <scope>NUCLEOTIDE SEQUENCE [LARGE SCALE GENOMIC DNA]</scope>
    <source>
        <strain evidence="2 3">STM3625</strain>
    </source>
</reference>
<evidence type="ECO:0000313" key="2">
    <source>
        <dbReference type="EMBL" id="CCM75122.1"/>
    </source>
</evidence>
<dbReference type="SMART" id="SM00760">
    <property type="entry name" value="Bac_DnaA_C"/>
    <property type="match status" value="1"/>
</dbReference>
<dbReference type="SUPFAM" id="SSF48295">
    <property type="entry name" value="TrpR-like"/>
    <property type="match status" value="1"/>
</dbReference>
<dbReference type="RefSeq" id="WP_007531563.1">
    <property type="nucleotide sequence ID" value="NZ_HF536772.1"/>
</dbReference>
<dbReference type="GO" id="GO:0005524">
    <property type="term" value="F:ATP binding"/>
    <property type="evidence" value="ECO:0007669"/>
    <property type="project" value="InterPro"/>
</dbReference>
<keyword evidence="3" id="KW-1185">Reference proteome</keyword>
<proteinExistence type="predicted"/>
<sequence>MSIPYLKVMGRSRAQIYTLPRQVLMWEIKTYYNPDISYPALGRLFNHDHKTAFYAVHKIAKMMAKGEI</sequence>
<dbReference type="EMBL" id="CANI01000009">
    <property type="protein sequence ID" value="CCM75122.1"/>
    <property type="molecule type" value="Genomic_DNA"/>
</dbReference>
<dbReference type="GO" id="GO:0043565">
    <property type="term" value="F:sequence-specific DNA binding"/>
    <property type="evidence" value="ECO:0007669"/>
    <property type="project" value="InterPro"/>
</dbReference>
<comment type="caution">
    <text evidence="2">The sequence shown here is derived from an EMBL/GenBank/DDBJ whole genome shotgun (WGS) entry which is preliminary data.</text>
</comment>
<dbReference type="HOGENOM" id="CLU_2791124_0_0_5"/>
<dbReference type="STRING" id="1211777.BN77_2285"/>
<dbReference type="AlphaFoldDB" id="K0PVF1"/>